<protein>
    <submittedName>
        <fullName evidence="1">Uncharacterized protein</fullName>
    </submittedName>
</protein>
<accession>A0A2I7N6T0</accession>
<dbReference type="KEGG" id="nba:CUN60_07485"/>
<sequence>MSQYTPAWPHSDIKQVFPDIFYVTGTNITQYDGITLQHSRNMTIIRNQDKLSLVNTIRLTEDGLKQLASLGKIENVIRIGSFHGRDDAFYIDKHDAKLWALPGMEHANGREADYDLTPDGLKPFNNCEVVTFNSSRFPEAVLRINQNDGILITCDSIKNWLGKDEFFNDSTAVLYEAQKLFGTAAINKIWLEATQVEKSELLALGKLKFRHLLSAHGEPLINDAYDYVIRTLSSFR</sequence>
<dbReference type="InterPro" id="IPR036866">
    <property type="entry name" value="RibonucZ/Hydroxyglut_hydro"/>
</dbReference>
<keyword evidence="2" id="KW-1185">Reference proteome</keyword>
<organism evidence="1 2">
    <name type="scientific">Aquella oligotrophica</name>
    <dbReference type="NCBI Taxonomy" id="2067065"/>
    <lineage>
        <taxon>Bacteria</taxon>
        <taxon>Pseudomonadati</taxon>
        <taxon>Pseudomonadota</taxon>
        <taxon>Betaproteobacteria</taxon>
        <taxon>Neisseriales</taxon>
        <taxon>Neisseriaceae</taxon>
        <taxon>Aquella</taxon>
    </lineage>
</organism>
<dbReference type="OrthoDB" id="819793at2"/>
<evidence type="ECO:0000313" key="1">
    <source>
        <dbReference type="EMBL" id="AUR52148.1"/>
    </source>
</evidence>
<dbReference type="Proteomes" id="UP000236655">
    <property type="component" value="Chromosome"/>
</dbReference>
<reference evidence="2" key="1">
    <citation type="submission" date="2017-11" db="EMBL/GenBank/DDBJ databases">
        <authorList>
            <person name="Chan K.G."/>
            <person name="Lee L.S."/>
        </authorList>
    </citation>
    <scope>NUCLEOTIDE SEQUENCE [LARGE SCALE GENOMIC DNA]</scope>
    <source>
        <strain evidence="2">DSM 100970</strain>
    </source>
</reference>
<gene>
    <name evidence="1" type="ORF">CUN60_07485</name>
</gene>
<dbReference type="EMBL" id="CP024847">
    <property type="protein sequence ID" value="AUR52148.1"/>
    <property type="molecule type" value="Genomic_DNA"/>
</dbReference>
<proteinExistence type="predicted"/>
<dbReference type="SUPFAM" id="SSF56281">
    <property type="entry name" value="Metallo-hydrolase/oxidoreductase"/>
    <property type="match status" value="1"/>
</dbReference>
<dbReference type="AlphaFoldDB" id="A0A2I7N6T0"/>
<name>A0A2I7N6T0_9NEIS</name>
<dbReference type="Gene3D" id="3.60.15.10">
    <property type="entry name" value="Ribonuclease Z/Hydroxyacylglutathione hydrolase-like"/>
    <property type="match status" value="1"/>
</dbReference>
<evidence type="ECO:0000313" key="2">
    <source>
        <dbReference type="Proteomes" id="UP000236655"/>
    </source>
</evidence>
<dbReference type="RefSeq" id="WP_102951444.1">
    <property type="nucleotide sequence ID" value="NZ_CP024847.1"/>
</dbReference>